<gene>
    <name evidence="2" type="ORF">GCM10023313_08320</name>
</gene>
<keyword evidence="2" id="KW-0547">Nucleotide-binding</keyword>
<comment type="caution">
    <text evidence="2">The sequence shown here is derived from an EMBL/GenBank/DDBJ whole genome shotgun (WGS) entry which is preliminary data.</text>
</comment>
<sequence length="270" mass="28836">MMKKIALLLLLASPIAVLAQHSVQKLWQTDTTLNTPESVLPAGKVMYVSLISGNSNAKDGVGGVAKISTEGKIIDTAFVTGLNAPKGMGIYKNTLYVADLSELVSVNLKTGAVTKKLVDENAGLNDVTIDDKGAVYVSDPKNARVFKFEGDKQEVYLTGLKGVNGVKSIGADLYVLTSDAAYKAGADKKLTKVCDLEHGGDGIEPVGNGDLLITAWVGYLYYVTPDGKKQILLDTHEGKSKTADIGYDPKKRIIYVPTFFGNSVTAYKLN</sequence>
<dbReference type="Proteomes" id="UP001501436">
    <property type="component" value="Unassembled WGS sequence"/>
</dbReference>
<organism evidence="2 3">
    <name type="scientific">Mucilaginibacter defluvii</name>
    <dbReference type="NCBI Taxonomy" id="1196019"/>
    <lineage>
        <taxon>Bacteria</taxon>
        <taxon>Pseudomonadati</taxon>
        <taxon>Bacteroidota</taxon>
        <taxon>Sphingobacteriia</taxon>
        <taxon>Sphingobacteriales</taxon>
        <taxon>Sphingobacteriaceae</taxon>
        <taxon>Mucilaginibacter</taxon>
    </lineage>
</organism>
<feature type="chain" id="PRO_5045471729" evidence="1">
    <location>
        <begin position="20"/>
        <end position="270"/>
    </location>
</feature>
<dbReference type="GO" id="GO:0005524">
    <property type="term" value="F:ATP binding"/>
    <property type="evidence" value="ECO:0007669"/>
    <property type="project" value="UniProtKB-KW"/>
</dbReference>
<keyword evidence="1" id="KW-0732">Signal</keyword>
<accession>A0ABP9FMI9</accession>
<reference evidence="3" key="1">
    <citation type="journal article" date="2019" name="Int. J. Syst. Evol. Microbiol.">
        <title>The Global Catalogue of Microorganisms (GCM) 10K type strain sequencing project: providing services to taxonomists for standard genome sequencing and annotation.</title>
        <authorList>
            <consortium name="The Broad Institute Genomics Platform"/>
            <consortium name="The Broad Institute Genome Sequencing Center for Infectious Disease"/>
            <person name="Wu L."/>
            <person name="Ma J."/>
        </authorList>
    </citation>
    <scope>NUCLEOTIDE SEQUENCE [LARGE SCALE GENOMIC DNA]</scope>
    <source>
        <strain evidence="3">JCM 18283</strain>
    </source>
</reference>
<dbReference type="EMBL" id="BAABJI010000001">
    <property type="protein sequence ID" value="GAA4907782.1"/>
    <property type="molecule type" value="Genomic_DNA"/>
</dbReference>
<evidence type="ECO:0000313" key="2">
    <source>
        <dbReference type="EMBL" id="GAA4907782.1"/>
    </source>
</evidence>
<name>A0ABP9FMI9_9SPHI</name>
<feature type="signal peptide" evidence="1">
    <location>
        <begin position="1"/>
        <end position="19"/>
    </location>
</feature>
<protein>
    <submittedName>
        <fullName evidence="2">ATP-binding protein</fullName>
    </submittedName>
</protein>
<dbReference type="RefSeq" id="WP_345329662.1">
    <property type="nucleotide sequence ID" value="NZ_BAABJI010000001.1"/>
</dbReference>
<keyword evidence="2" id="KW-0067">ATP-binding</keyword>
<dbReference type="Gene3D" id="2.120.10.30">
    <property type="entry name" value="TolB, C-terminal domain"/>
    <property type="match status" value="1"/>
</dbReference>
<proteinExistence type="predicted"/>
<dbReference type="InterPro" id="IPR011042">
    <property type="entry name" value="6-blade_b-propeller_TolB-like"/>
</dbReference>
<dbReference type="SUPFAM" id="SSF63829">
    <property type="entry name" value="Calcium-dependent phosphotriesterase"/>
    <property type="match status" value="1"/>
</dbReference>
<keyword evidence="3" id="KW-1185">Reference proteome</keyword>
<evidence type="ECO:0000256" key="1">
    <source>
        <dbReference type="SAM" id="SignalP"/>
    </source>
</evidence>
<evidence type="ECO:0000313" key="3">
    <source>
        <dbReference type="Proteomes" id="UP001501436"/>
    </source>
</evidence>